<evidence type="ECO:0000256" key="4">
    <source>
        <dbReference type="ARBA" id="ARBA00023008"/>
    </source>
</evidence>
<dbReference type="Pfam" id="PF04234">
    <property type="entry name" value="CopC"/>
    <property type="match status" value="1"/>
</dbReference>
<evidence type="ECO:0000259" key="7">
    <source>
        <dbReference type="Pfam" id="PF04234"/>
    </source>
</evidence>
<dbReference type="InterPro" id="IPR007348">
    <property type="entry name" value="CopC_dom"/>
</dbReference>
<comment type="subcellular location">
    <subcellularLocation>
        <location evidence="1">Cell envelope</location>
    </subcellularLocation>
</comment>
<proteinExistence type="predicted"/>
<sequence>MRGLRLLRAPAVLTACLGVLLLTGATPASAHTALKDATPAPGSTVGTGTGVVALTFVKLKPGTTPEISLTGPDGTAVPVGRPTVTDGAVTCATVSPLKAGVTTLTYTVTASDGDTQTSAFQFQVADGAQAVRTPDACRGLNLAAPGADRDTGGTLLGLDRTTALVAVAAAVAAAGGAALVVRRTRRPRSRGRRRAVA</sequence>
<dbReference type="PANTHER" id="PTHR34820:SF4">
    <property type="entry name" value="INNER MEMBRANE PROTEIN YEBZ"/>
    <property type="match status" value="1"/>
</dbReference>
<evidence type="ECO:0000256" key="5">
    <source>
        <dbReference type="SAM" id="Phobius"/>
    </source>
</evidence>
<feature type="transmembrane region" description="Helical" evidence="5">
    <location>
        <begin position="163"/>
        <end position="181"/>
    </location>
</feature>
<evidence type="ECO:0000256" key="3">
    <source>
        <dbReference type="ARBA" id="ARBA00022729"/>
    </source>
</evidence>
<keyword evidence="4" id="KW-0186">Copper</keyword>
<dbReference type="Gene3D" id="2.60.40.1220">
    <property type="match status" value="1"/>
</dbReference>
<accession>A0ABS2VWE8</accession>
<dbReference type="SUPFAM" id="SSF81296">
    <property type="entry name" value="E set domains"/>
    <property type="match status" value="1"/>
</dbReference>
<keyword evidence="5" id="KW-0812">Transmembrane</keyword>
<keyword evidence="3 6" id="KW-0732">Signal</keyword>
<dbReference type="InterPro" id="IPR014756">
    <property type="entry name" value="Ig_E-set"/>
</dbReference>
<keyword evidence="9" id="KW-1185">Reference proteome</keyword>
<reference evidence="8 9" key="1">
    <citation type="submission" date="2021-02" db="EMBL/GenBank/DDBJ databases">
        <title>Whole genome sequencing of Streptomyces actuosus VRA1.</title>
        <authorList>
            <person name="Sen G."/>
            <person name="Sen A."/>
        </authorList>
    </citation>
    <scope>NUCLEOTIDE SEQUENCE [LARGE SCALE GENOMIC DNA]</scope>
    <source>
        <strain evidence="8 9">VRA1</strain>
    </source>
</reference>
<dbReference type="PANTHER" id="PTHR34820">
    <property type="entry name" value="INNER MEMBRANE PROTEIN YEBZ"/>
    <property type="match status" value="1"/>
</dbReference>
<feature type="chain" id="PRO_5046386394" evidence="6">
    <location>
        <begin position="31"/>
        <end position="197"/>
    </location>
</feature>
<keyword evidence="5" id="KW-0472">Membrane</keyword>
<evidence type="ECO:0000256" key="1">
    <source>
        <dbReference type="ARBA" id="ARBA00004196"/>
    </source>
</evidence>
<feature type="signal peptide" evidence="6">
    <location>
        <begin position="1"/>
        <end position="30"/>
    </location>
</feature>
<comment type="caution">
    <text evidence="8">The sequence shown here is derived from an EMBL/GenBank/DDBJ whole genome shotgun (WGS) entry which is preliminary data.</text>
</comment>
<dbReference type="InterPro" id="IPR032694">
    <property type="entry name" value="CopC/D"/>
</dbReference>
<keyword evidence="2" id="KW-0479">Metal-binding</keyword>
<evidence type="ECO:0000313" key="9">
    <source>
        <dbReference type="Proteomes" id="UP000788262"/>
    </source>
</evidence>
<gene>
    <name evidence="8" type="ORF">JS756_25665</name>
</gene>
<name>A0ABS2VWE8_STRAS</name>
<dbReference type="RefSeq" id="WP_205385561.1">
    <property type="nucleotide sequence ID" value="NZ_JAFFZS010000025.1"/>
</dbReference>
<dbReference type="EMBL" id="JAFFZS010000025">
    <property type="protein sequence ID" value="MBN0047431.1"/>
    <property type="molecule type" value="Genomic_DNA"/>
</dbReference>
<keyword evidence="5" id="KW-1133">Transmembrane helix</keyword>
<protein>
    <submittedName>
        <fullName evidence="8">Copper resistance protein CopC</fullName>
    </submittedName>
</protein>
<evidence type="ECO:0000256" key="2">
    <source>
        <dbReference type="ARBA" id="ARBA00022723"/>
    </source>
</evidence>
<evidence type="ECO:0000256" key="6">
    <source>
        <dbReference type="SAM" id="SignalP"/>
    </source>
</evidence>
<evidence type="ECO:0000313" key="8">
    <source>
        <dbReference type="EMBL" id="MBN0047431.1"/>
    </source>
</evidence>
<feature type="domain" description="CopC" evidence="7">
    <location>
        <begin position="31"/>
        <end position="124"/>
    </location>
</feature>
<dbReference type="InterPro" id="IPR014755">
    <property type="entry name" value="Cu-Rt/internalin_Ig-like"/>
</dbReference>
<organism evidence="8 9">
    <name type="scientific">Streptomyces actuosus</name>
    <dbReference type="NCBI Taxonomy" id="1885"/>
    <lineage>
        <taxon>Bacteria</taxon>
        <taxon>Bacillati</taxon>
        <taxon>Actinomycetota</taxon>
        <taxon>Actinomycetes</taxon>
        <taxon>Kitasatosporales</taxon>
        <taxon>Streptomycetaceae</taxon>
        <taxon>Streptomyces</taxon>
    </lineage>
</organism>
<dbReference type="Proteomes" id="UP000788262">
    <property type="component" value="Unassembled WGS sequence"/>
</dbReference>